<dbReference type="EMBL" id="BMAO01026638">
    <property type="protein sequence ID" value="GFR11188.1"/>
    <property type="molecule type" value="Genomic_DNA"/>
</dbReference>
<keyword evidence="3" id="KW-1185">Reference proteome</keyword>
<organism evidence="2 3">
    <name type="scientific">Trichonephila clavata</name>
    <name type="common">Joro spider</name>
    <name type="synonym">Nephila clavata</name>
    <dbReference type="NCBI Taxonomy" id="2740835"/>
    <lineage>
        <taxon>Eukaryota</taxon>
        <taxon>Metazoa</taxon>
        <taxon>Ecdysozoa</taxon>
        <taxon>Arthropoda</taxon>
        <taxon>Chelicerata</taxon>
        <taxon>Arachnida</taxon>
        <taxon>Araneae</taxon>
        <taxon>Araneomorphae</taxon>
        <taxon>Entelegynae</taxon>
        <taxon>Araneoidea</taxon>
        <taxon>Nephilidae</taxon>
        <taxon>Trichonephila</taxon>
    </lineage>
</organism>
<name>A0A8X6GTV8_TRICU</name>
<sequence length="113" mass="12773">MLCMCRPDTNVKVHDFIGKPKVKVLCMCRPDTKCESARFYWKTQSESVMGCGSRVDKIRTEAILSICLPSRASSLAILASSLLSSFVSALILRLLYRILECIFYWKNTCIVIS</sequence>
<gene>
    <name evidence="2" type="ORF">TNCT_444321</name>
</gene>
<dbReference type="AlphaFoldDB" id="A0A8X6GTV8"/>
<keyword evidence="1" id="KW-1133">Transmembrane helix</keyword>
<evidence type="ECO:0000313" key="2">
    <source>
        <dbReference type="EMBL" id="GFR11188.1"/>
    </source>
</evidence>
<evidence type="ECO:0000256" key="1">
    <source>
        <dbReference type="SAM" id="Phobius"/>
    </source>
</evidence>
<comment type="caution">
    <text evidence="2">The sequence shown here is derived from an EMBL/GenBank/DDBJ whole genome shotgun (WGS) entry which is preliminary data.</text>
</comment>
<keyword evidence="1" id="KW-0812">Transmembrane</keyword>
<accession>A0A8X6GTV8</accession>
<feature type="transmembrane region" description="Helical" evidence="1">
    <location>
        <begin position="75"/>
        <end position="96"/>
    </location>
</feature>
<keyword evidence="1" id="KW-0472">Membrane</keyword>
<evidence type="ECO:0000313" key="3">
    <source>
        <dbReference type="Proteomes" id="UP000887116"/>
    </source>
</evidence>
<dbReference type="Proteomes" id="UP000887116">
    <property type="component" value="Unassembled WGS sequence"/>
</dbReference>
<protein>
    <submittedName>
        <fullName evidence="2">Uncharacterized protein</fullName>
    </submittedName>
</protein>
<proteinExistence type="predicted"/>
<reference evidence="2" key="1">
    <citation type="submission" date="2020-07" db="EMBL/GenBank/DDBJ databases">
        <title>Multicomponent nature underlies the extraordinary mechanical properties of spider dragline silk.</title>
        <authorList>
            <person name="Kono N."/>
            <person name="Nakamura H."/>
            <person name="Mori M."/>
            <person name="Yoshida Y."/>
            <person name="Ohtoshi R."/>
            <person name="Malay A.D."/>
            <person name="Moran D.A.P."/>
            <person name="Tomita M."/>
            <person name="Numata K."/>
            <person name="Arakawa K."/>
        </authorList>
    </citation>
    <scope>NUCLEOTIDE SEQUENCE</scope>
</reference>